<evidence type="ECO:0000313" key="2">
    <source>
        <dbReference type="Proteomes" id="UP000564644"/>
    </source>
</evidence>
<dbReference type="Gene3D" id="3.40.50.880">
    <property type="match status" value="1"/>
</dbReference>
<organism evidence="1 2">
    <name type="scientific">Cohnella zeiphila</name>
    <dbReference type="NCBI Taxonomy" id="2761120"/>
    <lineage>
        <taxon>Bacteria</taxon>
        <taxon>Bacillati</taxon>
        <taxon>Bacillota</taxon>
        <taxon>Bacilli</taxon>
        <taxon>Bacillales</taxon>
        <taxon>Paenibacillaceae</taxon>
        <taxon>Cohnella</taxon>
    </lineage>
</organism>
<keyword evidence="2" id="KW-1185">Reference proteome</keyword>
<dbReference type="InterPro" id="IPR029062">
    <property type="entry name" value="Class_I_gatase-like"/>
</dbReference>
<dbReference type="Pfam" id="PF14871">
    <property type="entry name" value="GHL6"/>
    <property type="match status" value="1"/>
</dbReference>
<comment type="caution">
    <text evidence="1">The sequence shown here is derived from an EMBL/GenBank/DDBJ whole genome shotgun (WGS) entry which is preliminary data.</text>
</comment>
<dbReference type="EMBL" id="JACJVO010000009">
    <property type="protein sequence ID" value="MBB6730916.1"/>
    <property type="molecule type" value="Genomic_DNA"/>
</dbReference>
<evidence type="ECO:0000313" key="1">
    <source>
        <dbReference type="EMBL" id="MBB6730916.1"/>
    </source>
</evidence>
<dbReference type="CDD" id="cd03143">
    <property type="entry name" value="A4_beta-galactosidase_middle_domain"/>
    <property type="match status" value="1"/>
</dbReference>
<name>A0A7X0SJ93_9BACL</name>
<proteinExistence type="predicted"/>
<protein>
    <recommendedName>
        <fullName evidence="3">Beta-galactosidase trimerisation domain-containing protein</fullName>
    </recommendedName>
</protein>
<accession>A0A7X0SJ93</accession>
<dbReference type="Gene3D" id="3.20.20.80">
    <property type="entry name" value="Glycosidases"/>
    <property type="match status" value="1"/>
</dbReference>
<dbReference type="SUPFAM" id="SSF52317">
    <property type="entry name" value="Class I glutamine amidotransferase-like"/>
    <property type="match status" value="1"/>
</dbReference>
<dbReference type="Proteomes" id="UP000564644">
    <property type="component" value="Unassembled WGS sequence"/>
</dbReference>
<dbReference type="AlphaFoldDB" id="A0A7X0SJ93"/>
<evidence type="ECO:0008006" key="3">
    <source>
        <dbReference type="Google" id="ProtNLM"/>
    </source>
</evidence>
<dbReference type="InterPro" id="IPR028212">
    <property type="entry name" value="GHL6"/>
</dbReference>
<gene>
    <name evidence="1" type="ORF">H7C18_08370</name>
</gene>
<sequence length="680" mass="75814">MAAGIGETNRKIHLDFHTPHWVKQVGADYDPELLVATWKRANVNAVTVVFGLCACGNAYYESDVAPVHPALQRDLLTPLLPAAEREGIKVYVHFAPGINDRAVIEHPEWAMVRRDGTRLDTNGGKEWGWPCYNSPFVADWLWPQLAEFVPRFPNIEGVFVDMVMYADETCFCEFCRRRAGALGLDLDRLTDRDRLQELTLNEFIERTRAIVKNANPDLSFTCNCRNFVGGVRNGNLDYLELEAPITWNSYYYPVLSRHIRTLGKRAGGMTTRFPKNWGYFGSLINEAQLKFECASILATLGSCCIGDQLHPSGKPDAGVYELIGTVYGFVKEREAWALDAATVPYIGVVADRQRNLGAQEVRDGYEAAHQAPASLYGAGLALLEGSRHFDVLDEENGLSGYRLLWLPENITLDPALAPKVERYVAEGGRLLVTGGTLWEQPVWRDTLERLAGVRLAGIEAADGGYVQPVPPYADRMPDAPCFVKGRFPRWTLQSADAVKAASTFRPFEDISLDRRFGHFHAPAGEEAEAPGAVVHPYGKGMAAVAAASLGADYFTIGSRHVRQMALNLIDALLEPEHRLLEVEADSPAVEVSLMSQPGRWVLHLIQYAAKRMTENTVIEEAPPRYRIPVTLRPPAKPRRVALAPSGEEPIWTWEDGAVRLVVPELRLHQMVVFEWEEETE</sequence>
<dbReference type="SUPFAM" id="SSF51445">
    <property type="entry name" value="(Trans)glycosidases"/>
    <property type="match status" value="1"/>
</dbReference>
<reference evidence="1 2" key="1">
    <citation type="submission" date="2020-08" db="EMBL/GenBank/DDBJ databases">
        <title>Cohnella phylogeny.</title>
        <authorList>
            <person name="Dunlap C."/>
        </authorList>
    </citation>
    <scope>NUCLEOTIDE SEQUENCE [LARGE SCALE GENOMIC DNA]</scope>
    <source>
        <strain evidence="1 2">CBP 2801</strain>
    </source>
</reference>
<dbReference type="RefSeq" id="WP_185128570.1">
    <property type="nucleotide sequence ID" value="NZ_JACJVO010000009.1"/>
</dbReference>
<dbReference type="InterPro" id="IPR017853">
    <property type="entry name" value="GH"/>
</dbReference>